<dbReference type="GO" id="GO:0006508">
    <property type="term" value="P:proteolysis"/>
    <property type="evidence" value="ECO:0007669"/>
    <property type="project" value="UniProtKB-KW"/>
</dbReference>
<dbReference type="GO" id="GO:0008233">
    <property type="term" value="F:peptidase activity"/>
    <property type="evidence" value="ECO:0007669"/>
    <property type="project" value="UniProtKB-KW"/>
</dbReference>
<reference evidence="2" key="2">
    <citation type="submission" date="2023-01" db="EMBL/GenBank/DDBJ databases">
        <title>Draft genome sequence of Maritalea porphyrae strain NBRC 107169.</title>
        <authorList>
            <person name="Sun Q."/>
            <person name="Mori K."/>
        </authorList>
    </citation>
    <scope>NUCLEOTIDE SEQUENCE</scope>
    <source>
        <strain evidence="2">NBRC 107169</strain>
    </source>
</reference>
<dbReference type="InterPro" id="IPR015947">
    <property type="entry name" value="PUA-like_sf"/>
</dbReference>
<sequence length="219" mass="24487">MGSSKNDKLVATKTVSLFPLEGALLFPRAVLPLNIFEPRYLQMVDDAFATNRLIGLIQPQNDGDEADKPELQSIGTLGKITHFEEIEEDRYMIGLTGLCRFALESEQDQSGLPYRVGNISTSAFKTDLIAGFGENNIDRARFVNLLRSYAEFADFELDWDEINEAGLEDLINTCSMASPYAARERQALLEAETLATRAEMLMAFAEIEMSRQDANITMQ</sequence>
<dbReference type="Gene3D" id="2.30.130.40">
    <property type="entry name" value="LON domain-like"/>
    <property type="match status" value="1"/>
</dbReference>
<keyword evidence="3" id="KW-1185">Reference proteome</keyword>
<dbReference type="Pfam" id="PF02190">
    <property type="entry name" value="LON_substr_bdg"/>
    <property type="match status" value="1"/>
</dbReference>
<evidence type="ECO:0000259" key="1">
    <source>
        <dbReference type="PROSITE" id="PS51787"/>
    </source>
</evidence>
<protein>
    <submittedName>
        <fullName evidence="2">ATP-dependent protease</fullName>
    </submittedName>
</protein>
<dbReference type="EMBL" id="BSNI01000002">
    <property type="protein sequence ID" value="GLQ16828.1"/>
    <property type="molecule type" value="Genomic_DNA"/>
</dbReference>
<dbReference type="RefSeq" id="WP_284362596.1">
    <property type="nucleotide sequence ID" value="NZ_BSNI01000002.1"/>
</dbReference>
<comment type="caution">
    <text evidence="2">The sequence shown here is derived from an EMBL/GenBank/DDBJ whole genome shotgun (WGS) entry which is preliminary data.</text>
</comment>
<dbReference type="PROSITE" id="PS51787">
    <property type="entry name" value="LON_N"/>
    <property type="match status" value="1"/>
</dbReference>
<dbReference type="SMART" id="SM00464">
    <property type="entry name" value="LON"/>
    <property type="match status" value="1"/>
</dbReference>
<evidence type="ECO:0000313" key="2">
    <source>
        <dbReference type="EMBL" id="GLQ16828.1"/>
    </source>
</evidence>
<proteinExistence type="predicted"/>
<organism evidence="2 3">
    <name type="scientific">Maritalea porphyrae</name>
    <dbReference type="NCBI Taxonomy" id="880732"/>
    <lineage>
        <taxon>Bacteria</taxon>
        <taxon>Pseudomonadati</taxon>
        <taxon>Pseudomonadota</taxon>
        <taxon>Alphaproteobacteria</taxon>
        <taxon>Hyphomicrobiales</taxon>
        <taxon>Devosiaceae</taxon>
        <taxon>Maritalea</taxon>
    </lineage>
</organism>
<dbReference type="SUPFAM" id="SSF88697">
    <property type="entry name" value="PUA domain-like"/>
    <property type="match status" value="1"/>
</dbReference>
<dbReference type="Proteomes" id="UP001161405">
    <property type="component" value="Unassembled WGS sequence"/>
</dbReference>
<keyword evidence="2" id="KW-0645">Protease</keyword>
<name>A0ABQ5UNM5_9HYPH</name>
<evidence type="ECO:0000313" key="3">
    <source>
        <dbReference type="Proteomes" id="UP001161405"/>
    </source>
</evidence>
<dbReference type="PANTHER" id="PTHR46732:SF8">
    <property type="entry name" value="ATP-DEPENDENT PROTEASE LA (LON) DOMAIN PROTEIN"/>
    <property type="match status" value="1"/>
</dbReference>
<reference evidence="2" key="1">
    <citation type="journal article" date="2014" name="Int. J. Syst. Evol. Microbiol.">
        <title>Complete genome of a new Firmicutes species belonging to the dominant human colonic microbiota ('Ruminococcus bicirculans') reveals two chromosomes and a selective capacity to utilize plant glucans.</title>
        <authorList>
            <consortium name="NISC Comparative Sequencing Program"/>
            <person name="Wegmann U."/>
            <person name="Louis P."/>
            <person name="Goesmann A."/>
            <person name="Henrissat B."/>
            <person name="Duncan S.H."/>
            <person name="Flint H.J."/>
        </authorList>
    </citation>
    <scope>NUCLEOTIDE SEQUENCE</scope>
    <source>
        <strain evidence="2">NBRC 107169</strain>
    </source>
</reference>
<feature type="domain" description="Lon N-terminal" evidence="1">
    <location>
        <begin position="15"/>
        <end position="209"/>
    </location>
</feature>
<keyword evidence="2" id="KW-0378">Hydrolase</keyword>
<dbReference type="InterPro" id="IPR003111">
    <property type="entry name" value="Lon_prtase_N"/>
</dbReference>
<accession>A0ABQ5UNM5</accession>
<dbReference type="PANTHER" id="PTHR46732">
    <property type="entry name" value="ATP-DEPENDENT PROTEASE LA (LON) DOMAIN PROTEIN"/>
    <property type="match status" value="1"/>
</dbReference>
<gene>
    <name evidence="2" type="ORF">GCM10007879_10770</name>
</gene>
<dbReference type="InterPro" id="IPR046336">
    <property type="entry name" value="Lon_prtase_N_sf"/>
</dbReference>